<keyword evidence="2" id="KW-1133">Transmembrane helix</keyword>
<dbReference type="AlphaFoldDB" id="A0A934UUB3"/>
<proteinExistence type="predicted"/>
<name>A0A934UUB3_9MICO</name>
<protein>
    <submittedName>
        <fullName evidence="3">Methionine/alanine import family NSS transporter small subunit</fullName>
    </submittedName>
</protein>
<dbReference type="Pfam" id="PF16951">
    <property type="entry name" value="MaAIMP_sms"/>
    <property type="match status" value="1"/>
</dbReference>
<dbReference type="InterPro" id="IPR031596">
    <property type="entry name" value="MaAIMP_sms"/>
</dbReference>
<evidence type="ECO:0000256" key="1">
    <source>
        <dbReference type="SAM" id="MobiDB-lite"/>
    </source>
</evidence>
<feature type="region of interest" description="Disordered" evidence="1">
    <location>
        <begin position="36"/>
        <end position="57"/>
    </location>
</feature>
<sequence>MTPVAVVFMILSFVLLWGGLIASSIFLARRPEVPVYPPGGDDPEGEEVYDLPPMRDT</sequence>
<evidence type="ECO:0000256" key="2">
    <source>
        <dbReference type="SAM" id="Phobius"/>
    </source>
</evidence>
<feature type="transmembrane region" description="Helical" evidence="2">
    <location>
        <begin position="6"/>
        <end position="28"/>
    </location>
</feature>
<evidence type="ECO:0000313" key="4">
    <source>
        <dbReference type="Proteomes" id="UP000608530"/>
    </source>
</evidence>
<dbReference type="EMBL" id="JAEHOH010000012">
    <property type="protein sequence ID" value="MBK0419299.1"/>
    <property type="molecule type" value="Genomic_DNA"/>
</dbReference>
<organism evidence="3 4">
    <name type="scientific">Leucobacter chromiisoli</name>
    <dbReference type="NCBI Taxonomy" id="2796471"/>
    <lineage>
        <taxon>Bacteria</taxon>
        <taxon>Bacillati</taxon>
        <taxon>Actinomycetota</taxon>
        <taxon>Actinomycetes</taxon>
        <taxon>Micrococcales</taxon>
        <taxon>Microbacteriaceae</taxon>
        <taxon>Leucobacter</taxon>
    </lineage>
</organism>
<reference evidence="3" key="1">
    <citation type="submission" date="2020-12" db="EMBL/GenBank/DDBJ databases">
        <title>Leucobacter sp. CAS1, isolated from Chromium sludge.</title>
        <authorList>
            <person name="Xu Z."/>
        </authorList>
    </citation>
    <scope>NUCLEOTIDE SEQUENCE</scope>
    <source>
        <strain evidence="3">CSA1</strain>
    </source>
</reference>
<evidence type="ECO:0000313" key="3">
    <source>
        <dbReference type="EMBL" id="MBK0419299.1"/>
    </source>
</evidence>
<dbReference type="NCBIfam" id="NF033493">
    <property type="entry name" value="MetS_like_NSS"/>
    <property type="match status" value="1"/>
</dbReference>
<accession>A0A934UUB3</accession>
<dbReference type="RefSeq" id="WP_200115441.1">
    <property type="nucleotide sequence ID" value="NZ_JAEHOH010000012.1"/>
</dbReference>
<gene>
    <name evidence="3" type="ORF">JD276_09660</name>
</gene>
<comment type="caution">
    <text evidence="3">The sequence shown here is derived from an EMBL/GenBank/DDBJ whole genome shotgun (WGS) entry which is preliminary data.</text>
</comment>
<dbReference type="Proteomes" id="UP000608530">
    <property type="component" value="Unassembled WGS sequence"/>
</dbReference>
<keyword evidence="4" id="KW-1185">Reference proteome</keyword>
<keyword evidence="2" id="KW-0472">Membrane</keyword>
<keyword evidence="2" id="KW-0812">Transmembrane</keyword>